<keyword evidence="3 6" id="KW-0863">Zinc-finger</keyword>
<keyword evidence="5" id="KW-0539">Nucleus</keyword>
<evidence type="ECO:0000256" key="1">
    <source>
        <dbReference type="ARBA" id="ARBA00004123"/>
    </source>
</evidence>
<evidence type="ECO:0000256" key="3">
    <source>
        <dbReference type="ARBA" id="ARBA00022771"/>
    </source>
</evidence>
<gene>
    <name evidence="8" type="ORF">N321_00486</name>
</gene>
<dbReference type="Pfam" id="PF13465">
    <property type="entry name" value="zf-H2C2_2"/>
    <property type="match status" value="1"/>
</dbReference>
<organism evidence="8 9">
    <name type="scientific">Antrostomus carolinensis</name>
    <name type="common">Chuck-will's-widow</name>
    <name type="synonym">Caprimulgus carolinensis</name>
    <dbReference type="NCBI Taxonomy" id="279965"/>
    <lineage>
        <taxon>Eukaryota</taxon>
        <taxon>Metazoa</taxon>
        <taxon>Chordata</taxon>
        <taxon>Craniata</taxon>
        <taxon>Vertebrata</taxon>
        <taxon>Euteleostomi</taxon>
        <taxon>Archelosauria</taxon>
        <taxon>Archosauria</taxon>
        <taxon>Dinosauria</taxon>
        <taxon>Saurischia</taxon>
        <taxon>Theropoda</taxon>
        <taxon>Coelurosauria</taxon>
        <taxon>Aves</taxon>
        <taxon>Neognathae</taxon>
        <taxon>Neoaves</taxon>
        <taxon>Strisores</taxon>
        <taxon>Caprimulgiformes</taxon>
        <taxon>Caprimulgidae</taxon>
        <taxon>Antrostomus</taxon>
    </lineage>
</organism>
<feature type="domain" description="C2H2-type" evidence="7">
    <location>
        <begin position="11"/>
        <end position="38"/>
    </location>
</feature>
<feature type="domain" description="C2H2-type" evidence="7">
    <location>
        <begin position="68"/>
        <end position="90"/>
    </location>
</feature>
<dbReference type="AlphaFoldDB" id="A0A094MYM6"/>
<comment type="subcellular location">
    <subcellularLocation>
        <location evidence="1">Nucleus</location>
    </subcellularLocation>
</comment>
<keyword evidence="4" id="KW-0862">Zinc</keyword>
<evidence type="ECO:0000256" key="5">
    <source>
        <dbReference type="ARBA" id="ARBA00023242"/>
    </source>
</evidence>
<dbReference type="Proteomes" id="UP000053620">
    <property type="component" value="Unassembled WGS sequence"/>
</dbReference>
<dbReference type="SUPFAM" id="SSF57667">
    <property type="entry name" value="beta-beta-alpha zinc fingers"/>
    <property type="match status" value="2"/>
</dbReference>
<protein>
    <submittedName>
        <fullName evidence="8">Zinc finger protein 236</fullName>
    </submittedName>
</protein>
<dbReference type="Pfam" id="PF00096">
    <property type="entry name" value="zf-C2H2"/>
    <property type="match status" value="1"/>
</dbReference>
<feature type="non-terminal residue" evidence="8">
    <location>
        <position position="1"/>
    </location>
</feature>
<dbReference type="Gene3D" id="3.30.160.60">
    <property type="entry name" value="Classic Zinc Finger"/>
    <property type="match status" value="3"/>
</dbReference>
<dbReference type="PROSITE" id="PS50157">
    <property type="entry name" value="ZINC_FINGER_C2H2_2"/>
    <property type="match status" value="3"/>
</dbReference>
<dbReference type="FunFam" id="3.30.160.60:FF:002376">
    <property type="entry name" value="Zinc finger protein 236"/>
    <property type="match status" value="1"/>
</dbReference>
<dbReference type="EMBL" id="KL352057">
    <property type="protein sequence ID" value="KFZ59566.1"/>
    <property type="molecule type" value="Genomic_DNA"/>
</dbReference>
<evidence type="ECO:0000259" key="7">
    <source>
        <dbReference type="PROSITE" id="PS50157"/>
    </source>
</evidence>
<dbReference type="PANTHER" id="PTHR24396:SF21">
    <property type="entry name" value="ZINC FINGER PROTEIN 236"/>
    <property type="match status" value="1"/>
</dbReference>
<name>A0A094MYM6_ANTCR</name>
<dbReference type="PROSITE" id="PS00028">
    <property type="entry name" value="ZINC_FINGER_C2H2_1"/>
    <property type="match status" value="3"/>
</dbReference>
<reference evidence="8 9" key="1">
    <citation type="submission" date="2014-04" db="EMBL/GenBank/DDBJ databases">
        <title>Genome evolution of avian class.</title>
        <authorList>
            <person name="Zhang G."/>
            <person name="Li C."/>
        </authorList>
    </citation>
    <scope>NUCLEOTIDE SEQUENCE [LARGE SCALE GENOMIC DNA]</scope>
    <source>
        <strain evidence="8">BGI_N321</strain>
    </source>
</reference>
<dbReference type="InterPro" id="IPR013087">
    <property type="entry name" value="Znf_C2H2_type"/>
</dbReference>
<sequence length="90" mass="10223">HVRSHTGEKPYKCQLCGRGFVSSGVLKSHEKTHTEPKYANCCSYCPKSFKKPSDLVRHVRIHTGEKPYKCEECGKSFTVKSTLDCHVKTH</sequence>
<feature type="non-terminal residue" evidence="8">
    <location>
        <position position="90"/>
    </location>
</feature>
<evidence type="ECO:0000313" key="9">
    <source>
        <dbReference type="Proteomes" id="UP000053620"/>
    </source>
</evidence>
<evidence type="ECO:0000256" key="4">
    <source>
        <dbReference type="ARBA" id="ARBA00022833"/>
    </source>
</evidence>
<accession>A0A094MYM6</accession>
<dbReference type="GO" id="GO:0000978">
    <property type="term" value="F:RNA polymerase II cis-regulatory region sequence-specific DNA binding"/>
    <property type="evidence" value="ECO:0007669"/>
    <property type="project" value="TreeGrafter"/>
</dbReference>
<proteinExistence type="predicted"/>
<evidence type="ECO:0000313" key="8">
    <source>
        <dbReference type="EMBL" id="KFZ59566.1"/>
    </source>
</evidence>
<dbReference type="GO" id="GO:0005634">
    <property type="term" value="C:nucleus"/>
    <property type="evidence" value="ECO:0007669"/>
    <property type="project" value="UniProtKB-SubCell"/>
</dbReference>
<feature type="domain" description="C2H2-type" evidence="7">
    <location>
        <begin position="40"/>
        <end position="67"/>
    </location>
</feature>
<dbReference type="PANTHER" id="PTHR24396">
    <property type="entry name" value="ZINC FINGER PROTEIN"/>
    <property type="match status" value="1"/>
</dbReference>
<evidence type="ECO:0000256" key="6">
    <source>
        <dbReference type="PROSITE-ProRule" id="PRU00042"/>
    </source>
</evidence>
<dbReference type="InterPro" id="IPR036236">
    <property type="entry name" value="Znf_C2H2_sf"/>
</dbReference>
<dbReference type="SMART" id="SM00355">
    <property type="entry name" value="ZnF_C2H2"/>
    <property type="match status" value="3"/>
</dbReference>
<evidence type="ECO:0000256" key="2">
    <source>
        <dbReference type="ARBA" id="ARBA00022723"/>
    </source>
</evidence>
<dbReference type="GO" id="GO:0008270">
    <property type="term" value="F:zinc ion binding"/>
    <property type="evidence" value="ECO:0007669"/>
    <property type="project" value="UniProtKB-KW"/>
</dbReference>
<dbReference type="FunFam" id="3.30.160.60:FF:001115">
    <property type="entry name" value="Zinc finger protein 236"/>
    <property type="match status" value="1"/>
</dbReference>
<dbReference type="GO" id="GO:0000981">
    <property type="term" value="F:DNA-binding transcription factor activity, RNA polymerase II-specific"/>
    <property type="evidence" value="ECO:0007669"/>
    <property type="project" value="TreeGrafter"/>
</dbReference>
<keyword evidence="9" id="KW-1185">Reference proteome</keyword>
<dbReference type="FunFam" id="3.30.160.60:FF:002389">
    <property type="entry name" value="Zinc finger protein 236 variant"/>
    <property type="match status" value="1"/>
</dbReference>
<dbReference type="InterPro" id="IPR051643">
    <property type="entry name" value="Transcr_Reg_ZincFinger"/>
</dbReference>
<keyword evidence="2" id="KW-0479">Metal-binding</keyword>